<reference evidence="1" key="2">
    <citation type="journal article" date="2015" name="Fish Shellfish Immunol.">
        <title>Early steps in the European eel (Anguilla anguilla)-Vibrio vulnificus interaction in the gills: Role of the RtxA13 toxin.</title>
        <authorList>
            <person name="Callol A."/>
            <person name="Pajuelo D."/>
            <person name="Ebbesson L."/>
            <person name="Teles M."/>
            <person name="MacKenzie S."/>
            <person name="Amaro C."/>
        </authorList>
    </citation>
    <scope>NUCLEOTIDE SEQUENCE</scope>
</reference>
<protein>
    <submittedName>
        <fullName evidence="1">Uncharacterized protein</fullName>
    </submittedName>
</protein>
<proteinExistence type="predicted"/>
<name>A0A0E9XZ42_ANGAN</name>
<reference evidence="1" key="1">
    <citation type="submission" date="2014-11" db="EMBL/GenBank/DDBJ databases">
        <authorList>
            <person name="Amaro Gonzalez C."/>
        </authorList>
    </citation>
    <scope>NUCLEOTIDE SEQUENCE</scope>
</reference>
<sequence length="51" mass="5706">MLCNDHTVCRKSFCSLCSGVLRTNVTLAGLKIGWVIVMSLRSGFQYRVEVL</sequence>
<evidence type="ECO:0000313" key="1">
    <source>
        <dbReference type="EMBL" id="JAI07998.1"/>
    </source>
</evidence>
<organism evidence="1">
    <name type="scientific">Anguilla anguilla</name>
    <name type="common">European freshwater eel</name>
    <name type="synonym">Muraena anguilla</name>
    <dbReference type="NCBI Taxonomy" id="7936"/>
    <lineage>
        <taxon>Eukaryota</taxon>
        <taxon>Metazoa</taxon>
        <taxon>Chordata</taxon>
        <taxon>Craniata</taxon>
        <taxon>Vertebrata</taxon>
        <taxon>Euteleostomi</taxon>
        <taxon>Actinopterygii</taxon>
        <taxon>Neopterygii</taxon>
        <taxon>Teleostei</taxon>
        <taxon>Anguilliformes</taxon>
        <taxon>Anguillidae</taxon>
        <taxon>Anguilla</taxon>
    </lineage>
</organism>
<dbReference type="EMBL" id="GBXM01000580">
    <property type="protein sequence ID" value="JAI07998.1"/>
    <property type="molecule type" value="Transcribed_RNA"/>
</dbReference>
<dbReference type="AlphaFoldDB" id="A0A0E9XZ42"/>
<accession>A0A0E9XZ42</accession>